<dbReference type="AlphaFoldDB" id="A0A392Q1E6"/>
<sequence length="89" mass="10116">PSVPGIGVARAHALVSKYQNIDRILSVLKFEKGDQMPEDYAKSFNDALAVFQHARIYDINTKELKHMKPLPENFLESLNENLDFLGPYP</sequence>
<organism evidence="1 2">
    <name type="scientific">Trifolium medium</name>
    <dbReference type="NCBI Taxonomy" id="97028"/>
    <lineage>
        <taxon>Eukaryota</taxon>
        <taxon>Viridiplantae</taxon>
        <taxon>Streptophyta</taxon>
        <taxon>Embryophyta</taxon>
        <taxon>Tracheophyta</taxon>
        <taxon>Spermatophyta</taxon>
        <taxon>Magnoliopsida</taxon>
        <taxon>eudicotyledons</taxon>
        <taxon>Gunneridae</taxon>
        <taxon>Pentapetalae</taxon>
        <taxon>rosids</taxon>
        <taxon>fabids</taxon>
        <taxon>Fabales</taxon>
        <taxon>Fabaceae</taxon>
        <taxon>Papilionoideae</taxon>
        <taxon>50 kb inversion clade</taxon>
        <taxon>NPAAA clade</taxon>
        <taxon>Hologalegina</taxon>
        <taxon>IRL clade</taxon>
        <taxon>Trifolieae</taxon>
        <taxon>Trifolium</taxon>
    </lineage>
</organism>
<dbReference type="InterPro" id="IPR036279">
    <property type="entry name" value="5-3_exonuclease_C_sf"/>
</dbReference>
<protein>
    <submittedName>
        <fullName evidence="1">Exonuclease 1-like</fullName>
    </submittedName>
</protein>
<keyword evidence="1" id="KW-0269">Exonuclease</keyword>
<evidence type="ECO:0000313" key="1">
    <source>
        <dbReference type="EMBL" id="MCI17712.1"/>
    </source>
</evidence>
<dbReference type="Gene3D" id="1.10.150.20">
    <property type="entry name" value="5' to 3' exonuclease, C-terminal subdomain"/>
    <property type="match status" value="1"/>
</dbReference>
<dbReference type="EMBL" id="LXQA010106734">
    <property type="protein sequence ID" value="MCI17712.1"/>
    <property type="molecule type" value="Genomic_DNA"/>
</dbReference>
<dbReference type="SUPFAM" id="SSF47807">
    <property type="entry name" value="5' to 3' exonuclease, C-terminal subdomain"/>
    <property type="match status" value="1"/>
</dbReference>
<comment type="caution">
    <text evidence="1">The sequence shown here is derived from an EMBL/GenBank/DDBJ whole genome shotgun (WGS) entry which is preliminary data.</text>
</comment>
<name>A0A392Q1E6_9FABA</name>
<feature type="non-terminal residue" evidence="1">
    <location>
        <position position="1"/>
    </location>
</feature>
<dbReference type="Proteomes" id="UP000265520">
    <property type="component" value="Unassembled WGS sequence"/>
</dbReference>
<dbReference type="GO" id="GO:0004527">
    <property type="term" value="F:exonuclease activity"/>
    <property type="evidence" value="ECO:0007669"/>
    <property type="project" value="UniProtKB-KW"/>
</dbReference>
<keyword evidence="1" id="KW-0378">Hydrolase</keyword>
<evidence type="ECO:0000313" key="2">
    <source>
        <dbReference type="Proteomes" id="UP000265520"/>
    </source>
</evidence>
<reference evidence="1 2" key="1">
    <citation type="journal article" date="2018" name="Front. Plant Sci.">
        <title>Red Clover (Trifolium pratense) and Zigzag Clover (T. medium) - A Picture of Genomic Similarities and Differences.</title>
        <authorList>
            <person name="Dluhosova J."/>
            <person name="Istvanek J."/>
            <person name="Nedelnik J."/>
            <person name="Repkova J."/>
        </authorList>
    </citation>
    <scope>NUCLEOTIDE SEQUENCE [LARGE SCALE GENOMIC DNA]</scope>
    <source>
        <strain evidence="2">cv. 10/8</strain>
        <tissue evidence="1">Leaf</tissue>
    </source>
</reference>
<keyword evidence="1" id="KW-0540">Nuclease</keyword>
<proteinExistence type="predicted"/>
<accession>A0A392Q1E6</accession>
<keyword evidence="2" id="KW-1185">Reference proteome</keyword>